<reference evidence="4" key="1">
    <citation type="submission" date="2018-08" db="EMBL/GenBank/DDBJ databases">
        <authorList>
            <person name="Blom J."/>
        </authorList>
    </citation>
    <scope>NUCLEOTIDE SEQUENCE [LARGE SCALE GENOMIC DNA]</scope>
    <source>
        <strain evidence="4">CCOS 865</strain>
    </source>
</reference>
<dbReference type="Proteomes" id="UP000263595">
    <property type="component" value="Unassembled WGS sequence"/>
</dbReference>
<dbReference type="Pfam" id="PF16220">
    <property type="entry name" value="DUF4880"/>
    <property type="match status" value="1"/>
</dbReference>
<protein>
    <submittedName>
        <fullName evidence="3">Protein FecR</fullName>
    </submittedName>
</protein>
<feature type="domain" description="FecR protein" evidence="1">
    <location>
        <begin position="114"/>
        <end position="206"/>
    </location>
</feature>
<evidence type="ECO:0000259" key="2">
    <source>
        <dbReference type="Pfam" id="PF16220"/>
    </source>
</evidence>
<feature type="domain" description="FecR N-terminal" evidence="2">
    <location>
        <begin position="13"/>
        <end position="54"/>
    </location>
</feature>
<evidence type="ECO:0000259" key="1">
    <source>
        <dbReference type="Pfam" id="PF04773"/>
    </source>
</evidence>
<sequence length="317" mass="35250">MNQRAEIPEALYEQASLWHVRLREADADDALRDAHRRWLAADPLHAHAWAETLQLWGQLAMPVARVRAEQQARWHSRHGAHRRFKQLALAACLVASVTLGALWQQDALDGLGSDYHTAVGERRSVELADGSRVELNTHSAIDVDFSEGRRTVRLIRGEAWFAVHKDPNRPFIVSVPFGQVKVTGTRFNVRLQAQQATVSLLEGRVELSGAGQVAVLEPGQQSRLLADGLTPPDAFDAQTVDAWRQGQLVFYRTPLKAVISELERYHPGYIFIRNPALAELPVSGVFSTRERGAALRALHDTLGVEVQEIGLGVVLLR</sequence>
<dbReference type="EMBL" id="UNOZ01000007">
    <property type="protein sequence ID" value="SYX89020.1"/>
    <property type="molecule type" value="Genomic_DNA"/>
</dbReference>
<accession>A0A383RPN0</accession>
<dbReference type="InterPro" id="IPR032623">
    <property type="entry name" value="FecR_N"/>
</dbReference>
<organism evidence="3 4">
    <name type="scientific">Pseudomonas reidholzensis</name>
    <dbReference type="NCBI Taxonomy" id="1785162"/>
    <lineage>
        <taxon>Bacteria</taxon>
        <taxon>Pseudomonadati</taxon>
        <taxon>Pseudomonadota</taxon>
        <taxon>Gammaproteobacteria</taxon>
        <taxon>Pseudomonadales</taxon>
        <taxon>Pseudomonadaceae</taxon>
        <taxon>Pseudomonas</taxon>
    </lineage>
</organism>
<gene>
    <name evidence="3" type="primary">fecR13</name>
    <name evidence="3" type="ORF">CCOS865_01260</name>
</gene>
<dbReference type="InterPro" id="IPR006860">
    <property type="entry name" value="FecR"/>
</dbReference>
<name>A0A383RPN0_9PSED</name>
<dbReference type="GO" id="GO:0016989">
    <property type="term" value="F:sigma factor antagonist activity"/>
    <property type="evidence" value="ECO:0007669"/>
    <property type="project" value="TreeGrafter"/>
</dbReference>
<dbReference type="InterPro" id="IPR012373">
    <property type="entry name" value="Ferrdict_sens_TM"/>
</dbReference>
<dbReference type="PIRSF" id="PIRSF018266">
    <property type="entry name" value="FecR"/>
    <property type="match status" value="1"/>
</dbReference>
<dbReference type="AlphaFoldDB" id="A0A383RPN0"/>
<dbReference type="RefSeq" id="WP_167469020.1">
    <property type="nucleotide sequence ID" value="NZ_CBCSFL010000009.1"/>
</dbReference>
<dbReference type="PANTHER" id="PTHR30273">
    <property type="entry name" value="PERIPLASMIC SIGNAL SENSOR AND SIGMA FACTOR ACTIVATOR FECR-RELATED"/>
    <property type="match status" value="1"/>
</dbReference>
<dbReference type="Gene3D" id="3.55.50.30">
    <property type="match status" value="1"/>
</dbReference>
<proteinExistence type="predicted"/>
<dbReference type="PANTHER" id="PTHR30273:SF2">
    <property type="entry name" value="PROTEIN FECR"/>
    <property type="match status" value="1"/>
</dbReference>
<evidence type="ECO:0000313" key="3">
    <source>
        <dbReference type="EMBL" id="SYX89020.1"/>
    </source>
</evidence>
<evidence type="ECO:0000313" key="4">
    <source>
        <dbReference type="Proteomes" id="UP000263595"/>
    </source>
</evidence>
<keyword evidence="4" id="KW-1185">Reference proteome</keyword>
<dbReference type="Pfam" id="PF04773">
    <property type="entry name" value="FecR"/>
    <property type="match status" value="1"/>
</dbReference>
<dbReference type="Gene3D" id="2.60.120.1440">
    <property type="match status" value="1"/>
</dbReference>